<dbReference type="InterPro" id="IPR034333">
    <property type="entry name" value="GST_Zeta_N"/>
</dbReference>
<dbReference type="PANTHER" id="PTHR42673:SF4">
    <property type="entry name" value="MALEYLACETOACETATE ISOMERASE"/>
    <property type="match status" value="1"/>
</dbReference>
<dbReference type="InterPro" id="IPR034330">
    <property type="entry name" value="GST_Zeta_C"/>
</dbReference>
<dbReference type="InterPro" id="IPR036249">
    <property type="entry name" value="Thioredoxin-like_sf"/>
</dbReference>
<dbReference type="FunFam" id="1.20.1050.10:FF:000017">
    <property type="entry name" value="Maleylacetoacetate isomerase"/>
    <property type="match status" value="1"/>
</dbReference>
<dbReference type="InterPro" id="IPR010987">
    <property type="entry name" value="Glutathione-S-Trfase_C-like"/>
</dbReference>
<evidence type="ECO:0000313" key="4">
    <source>
        <dbReference type="EMBL" id="SAL82565.1"/>
    </source>
</evidence>
<dbReference type="Gene3D" id="3.40.30.10">
    <property type="entry name" value="Glutaredoxin"/>
    <property type="match status" value="1"/>
</dbReference>
<sequence length="228" mass="25885">MINSIKPEAPVADRVLYTYFRSSAAYRVRIALDLKRLDYRAVPVHLIRDGGQQHQPEYRAVNPFGLVPSYREDGRTIRQSLAIIEYLDECHPEPPLLPVTPFARAEVRQLALSIACEIHPLNNPRVMKYLERELHVDEATRLGWMRHWMKVGLQALEAMLAEMGSSGRFCHGDQPTLADCCLVPQLFNARRFEVDLSEFPRLLAIDAACNALLAFRNAHPSKQPDAAT</sequence>
<dbReference type="SUPFAM" id="SSF47616">
    <property type="entry name" value="GST C-terminal domain-like"/>
    <property type="match status" value="1"/>
</dbReference>
<dbReference type="AlphaFoldDB" id="A0A158KNI9"/>
<evidence type="ECO:0000259" key="3">
    <source>
        <dbReference type="PROSITE" id="PS50405"/>
    </source>
</evidence>
<name>A0A158KNI9_9BURK</name>
<dbReference type="GO" id="GO:0006749">
    <property type="term" value="P:glutathione metabolic process"/>
    <property type="evidence" value="ECO:0007669"/>
    <property type="project" value="TreeGrafter"/>
</dbReference>
<dbReference type="PROSITE" id="PS50405">
    <property type="entry name" value="GST_CTER"/>
    <property type="match status" value="1"/>
</dbReference>
<feature type="domain" description="GST N-terminal" evidence="2">
    <location>
        <begin position="12"/>
        <end position="95"/>
    </location>
</feature>
<evidence type="ECO:0000313" key="5">
    <source>
        <dbReference type="Proteomes" id="UP000054925"/>
    </source>
</evidence>
<dbReference type="CDD" id="cd03191">
    <property type="entry name" value="GST_C_Zeta"/>
    <property type="match status" value="1"/>
</dbReference>
<dbReference type="Pfam" id="PF13417">
    <property type="entry name" value="GST_N_3"/>
    <property type="match status" value="1"/>
</dbReference>
<dbReference type="InterPro" id="IPR040079">
    <property type="entry name" value="Glutathione_S-Trfase"/>
</dbReference>
<dbReference type="Pfam" id="PF13410">
    <property type="entry name" value="GST_C_2"/>
    <property type="match status" value="1"/>
</dbReference>
<dbReference type="InterPro" id="IPR005955">
    <property type="entry name" value="GST_Zeta"/>
</dbReference>
<keyword evidence="4" id="KW-0413">Isomerase</keyword>
<dbReference type="InterPro" id="IPR004045">
    <property type="entry name" value="Glutathione_S-Trfase_N"/>
</dbReference>
<dbReference type="NCBIfam" id="TIGR01262">
    <property type="entry name" value="maiA"/>
    <property type="match status" value="1"/>
</dbReference>
<protein>
    <submittedName>
        <fullName evidence="4">Maleylacetoacetate isomerase</fullName>
    </submittedName>
</protein>
<dbReference type="CDD" id="cd03042">
    <property type="entry name" value="GST_N_Zeta"/>
    <property type="match status" value="1"/>
</dbReference>
<dbReference type="PANTHER" id="PTHR42673">
    <property type="entry name" value="MALEYLACETOACETATE ISOMERASE"/>
    <property type="match status" value="1"/>
</dbReference>
<feature type="domain" description="GST C-terminal" evidence="3">
    <location>
        <begin position="100"/>
        <end position="228"/>
    </location>
</feature>
<dbReference type="Proteomes" id="UP000054925">
    <property type="component" value="Unassembled WGS sequence"/>
</dbReference>
<dbReference type="GO" id="GO:0016034">
    <property type="term" value="F:maleylacetoacetate isomerase activity"/>
    <property type="evidence" value="ECO:0007669"/>
    <property type="project" value="TreeGrafter"/>
</dbReference>
<gene>
    <name evidence="4" type="ORF">AWB67_06159</name>
</gene>
<accession>A0A158KNI9</accession>
<proteinExistence type="inferred from homology"/>
<dbReference type="RefSeq" id="WP_087659867.1">
    <property type="nucleotide sequence ID" value="NZ_FCOL02000079.1"/>
</dbReference>
<dbReference type="GO" id="GO:0006559">
    <property type="term" value="P:L-phenylalanine catabolic process"/>
    <property type="evidence" value="ECO:0007669"/>
    <property type="project" value="TreeGrafter"/>
</dbReference>
<dbReference type="OrthoDB" id="509852at2"/>
<organism evidence="4 5">
    <name type="scientific">Caballeronia terrestris</name>
    <dbReference type="NCBI Taxonomy" id="1226301"/>
    <lineage>
        <taxon>Bacteria</taxon>
        <taxon>Pseudomonadati</taxon>
        <taxon>Pseudomonadota</taxon>
        <taxon>Betaproteobacteria</taxon>
        <taxon>Burkholderiales</taxon>
        <taxon>Burkholderiaceae</taxon>
        <taxon>Caballeronia</taxon>
    </lineage>
</organism>
<dbReference type="Gene3D" id="1.20.1050.10">
    <property type="match status" value="1"/>
</dbReference>
<dbReference type="SUPFAM" id="SSF52833">
    <property type="entry name" value="Thioredoxin-like"/>
    <property type="match status" value="1"/>
</dbReference>
<dbReference type="InterPro" id="IPR036282">
    <property type="entry name" value="Glutathione-S-Trfase_C_sf"/>
</dbReference>
<dbReference type="EMBL" id="FCOL02000079">
    <property type="protein sequence ID" value="SAL82565.1"/>
    <property type="molecule type" value="Genomic_DNA"/>
</dbReference>
<comment type="caution">
    <text evidence="4">The sequence shown here is derived from an EMBL/GenBank/DDBJ whole genome shotgun (WGS) entry which is preliminary data.</text>
</comment>
<evidence type="ECO:0000259" key="2">
    <source>
        <dbReference type="PROSITE" id="PS50404"/>
    </source>
</evidence>
<keyword evidence="5" id="KW-1185">Reference proteome</keyword>
<comment type="similarity">
    <text evidence="1">Belongs to the GST superfamily. Zeta family.</text>
</comment>
<dbReference type="GO" id="GO:0005737">
    <property type="term" value="C:cytoplasm"/>
    <property type="evidence" value="ECO:0007669"/>
    <property type="project" value="InterPro"/>
</dbReference>
<dbReference type="SFLD" id="SFLDG00358">
    <property type="entry name" value="Main_(cytGST)"/>
    <property type="match status" value="1"/>
</dbReference>
<reference evidence="4" key="1">
    <citation type="submission" date="2016-01" db="EMBL/GenBank/DDBJ databases">
        <authorList>
            <person name="Peeters C."/>
        </authorList>
    </citation>
    <scope>NUCLEOTIDE SEQUENCE [LARGE SCALE GENOMIC DNA]</scope>
    <source>
        <strain evidence="4">LMG 22937</strain>
    </source>
</reference>
<evidence type="ECO:0000256" key="1">
    <source>
        <dbReference type="ARBA" id="ARBA00010007"/>
    </source>
</evidence>
<dbReference type="PROSITE" id="PS50404">
    <property type="entry name" value="GST_NTER"/>
    <property type="match status" value="1"/>
</dbReference>
<dbReference type="SFLD" id="SFLDS00019">
    <property type="entry name" value="Glutathione_Transferase_(cytos"/>
    <property type="match status" value="1"/>
</dbReference>
<dbReference type="GO" id="GO:0004364">
    <property type="term" value="F:glutathione transferase activity"/>
    <property type="evidence" value="ECO:0007669"/>
    <property type="project" value="TreeGrafter"/>
</dbReference>